<accession>A0A061ADH8</accession>
<dbReference type="AlphaFoldDB" id="A0A061ADH8"/>
<dbReference type="GO" id="GO:0003824">
    <property type="term" value="F:catalytic activity"/>
    <property type="evidence" value="ECO:0007669"/>
    <property type="project" value="InterPro"/>
</dbReference>
<dbReference type="PANTHER" id="PTHR48228">
    <property type="entry name" value="SUCCINYL-COA--D-CITRAMALATE COA-TRANSFERASE"/>
    <property type="match status" value="1"/>
</dbReference>
<sequence length="462" mass="48074">MSPGDSRHQTSWLAAAFGAPAAALLGDCVQGPPAGGLRDWADSGAMALTGLPDGAPLAAPGAPAGVLRIALDAVAALSRARTGKAVRLPGTDLLGERAAIAGLSRRGPWSAGGAFRILSAVDGWVGVSLSREDDRDLVAALVENPVETDVWEVLERWSADRRAVDVAERAQLLGIPAATVPVTPRGLPDEQAAHRRGTAGSGPRPVLIHGGGPRKHRRRRPLVVDLTSLWAGPLCARLVGLTGADVVKVESPHRLDGARFGPPAFYDLLHAGHASVSLDLTSPAGVATLRRLLESADVVLEASRPRALRHLGIDAEEAVASGTVWTSITAYGRTGPWANRVGFGDDVAAGAGLVVRTEHGPLPCGDALADPLTGVHAAVSTAAALAGEQGCLIDVSMRDVAAFAARGPAEPHVVRQAPDGDWWVETEHEVFPVRAPRAPRPGQRATEFGADTARVLTRWCRP</sequence>
<name>A0A061ADH8_9ACTN</name>
<dbReference type="InterPro" id="IPR050509">
    <property type="entry name" value="CoA-transferase_III"/>
</dbReference>
<dbReference type="PANTHER" id="PTHR48228:SF5">
    <property type="entry name" value="ALPHA-METHYLACYL-COA RACEMASE"/>
    <property type="match status" value="1"/>
</dbReference>
<organism evidence="2">
    <name type="scientific">Streptomyces iranensis</name>
    <dbReference type="NCBI Taxonomy" id="576784"/>
    <lineage>
        <taxon>Bacteria</taxon>
        <taxon>Bacillati</taxon>
        <taxon>Actinomycetota</taxon>
        <taxon>Actinomycetes</taxon>
        <taxon>Kitasatosporales</taxon>
        <taxon>Streptomycetaceae</taxon>
        <taxon>Streptomyces</taxon>
        <taxon>Streptomyces violaceusniger group</taxon>
    </lineage>
</organism>
<evidence type="ECO:0000256" key="1">
    <source>
        <dbReference type="SAM" id="MobiDB-lite"/>
    </source>
</evidence>
<reference evidence="2" key="1">
    <citation type="submission" date="2014-05" db="EMBL/GenBank/DDBJ databases">
        <authorList>
            <person name="Horn Fabian"/>
        </authorList>
    </citation>
    <scope>NUCLEOTIDE SEQUENCE</scope>
</reference>
<dbReference type="InterPro" id="IPR003673">
    <property type="entry name" value="CoA-Trfase_fam_III"/>
</dbReference>
<dbReference type="EMBL" id="LK022848">
    <property type="protein sequence ID" value="CDR17947.1"/>
    <property type="molecule type" value="Genomic_DNA"/>
</dbReference>
<dbReference type="Gene3D" id="3.40.50.10540">
    <property type="entry name" value="Crotonobetainyl-coa:carnitine coa-transferase, domain 1"/>
    <property type="match status" value="1"/>
</dbReference>
<evidence type="ECO:0000313" key="2">
    <source>
        <dbReference type="EMBL" id="CDR17947.1"/>
    </source>
</evidence>
<feature type="region of interest" description="Disordered" evidence="1">
    <location>
        <begin position="192"/>
        <end position="216"/>
    </location>
</feature>
<dbReference type="Pfam" id="PF02515">
    <property type="entry name" value="CoA_transf_3"/>
    <property type="match status" value="1"/>
</dbReference>
<proteinExistence type="predicted"/>
<dbReference type="HOGENOM" id="CLU_040528_0_0_11"/>
<dbReference type="SUPFAM" id="SSF89796">
    <property type="entry name" value="CoA-transferase family III (CaiB/BaiF)"/>
    <property type="match status" value="2"/>
</dbReference>
<protein>
    <submittedName>
        <fullName evidence="2">L-carnitine dehydratase/bile acid-inducibleprotein F</fullName>
    </submittedName>
</protein>
<gene>
    <name evidence="2" type="ORF">SIRAN9910</name>
</gene>
<dbReference type="InterPro" id="IPR023606">
    <property type="entry name" value="CoA-Trfase_III_dom_1_sf"/>
</dbReference>